<organism evidence="2 3">
    <name type="scientific">Candidatus Nitrobium versatile</name>
    <dbReference type="NCBI Taxonomy" id="2884831"/>
    <lineage>
        <taxon>Bacteria</taxon>
        <taxon>Pseudomonadati</taxon>
        <taxon>Nitrospirota</taxon>
        <taxon>Nitrospiria</taxon>
        <taxon>Nitrospirales</taxon>
        <taxon>Nitrospiraceae</taxon>
        <taxon>Candidatus Nitrobium</taxon>
    </lineage>
</organism>
<feature type="transmembrane region" description="Helical" evidence="1">
    <location>
        <begin position="67"/>
        <end position="85"/>
    </location>
</feature>
<feature type="transmembrane region" description="Helical" evidence="1">
    <location>
        <begin position="43"/>
        <end position="61"/>
    </location>
</feature>
<name>A0A953M2T6_9BACT</name>
<keyword evidence="1" id="KW-0812">Transmembrane</keyword>
<evidence type="ECO:0000313" key="2">
    <source>
        <dbReference type="EMBL" id="MBZ0157907.1"/>
    </source>
</evidence>
<keyword evidence="1" id="KW-1133">Transmembrane helix</keyword>
<protein>
    <submittedName>
        <fullName evidence="2">Uncharacterized protein</fullName>
    </submittedName>
</protein>
<evidence type="ECO:0000313" key="3">
    <source>
        <dbReference type="Proteomes" id="UP000705867"/>
    </source>
</evidence>
<proteinExistence type="predicted"/>
<evidence type="ECO:0000256" key="1">
    <source>
        <dbReference type="SAM" id="Phobius"/>
    </source>
</evidence>
<sequence length="204" mass="23006">MKTGTGEKELHFEESDSMLSLWTTSFRAEKGSVLHSGIYNREMASSLAAGACIIAAAFLFAAVSPVIPLYSIVALVSFVPLFLLFRRYVFREELLCVEFDRRRGTVSFSLNRPFGRREVSYPLTEIDTVRQDCRVVPPENPDGIRVVEKIALQHGTVIPGFGETAEFYTVEIEFKGGERIMVFSSREPSRADEIAQKIINFIER</sequence>
<dbReference type="Proteomes" id="UP000705867">
    <property type="component" value="Unassembled WGS sequence"/>
</dbReference>
<reference evidence="2" key="1">
    <citation type="journal article" date="2021" name="bioRxiv">
        <title>Unraveling nitrogen, sulfur and carbon metabolic pathways and microbial community transcriptional responses to substrate deprivation and toxicity stresses in a bioreactor mimicking anoxic brackish coastal sediment conditions.</title>
        <authorList>
            <person name="Martins P.D."/>
            <person name="Echeveste M.J."/>
            <person name="Arshad A."/>
            <person name="Kurth J."/>
            <person name="Ouboter H."/>
            <person name="Jetten M.S.M."/>
            <person name="Welte C.U."/>
        </authorList>
    </citation>
    <scope>NUCLEOTIDE SEQUENCE</scope>
    <source>
        <strain evidence="2">MAG_39</strain>
    </source>
</reference>
<accession>A0A953M2T6</accession>
<keyword evidence="1" id="KW-0472">Membrane</keyword>
<gene>
    <name evidence="2" type="ORF">K8I29_17050</name>
</gene>
<reference evidence="2" key="2">
    <citation type="submission" date="2021-08" db="EMBL/GenBank/DDBJ databases">
        <authorList>
            <person name="Dalcin Martins P."/>
        </authorList>
    </citation>
    <scope>NUCLEOTIDE SEQUENCE</scope>
    <source>
        <strain evidence="2">MAG_39</strain>
    </source>
</reference>
<dbReference type="AlphaFoldDB" id="A0A953M2T6"/>
<comment type="caution">
    <text evidence="2">The sequence shown here is derived from an EMBL/GenBank/DDBJ whole genome shotgun (WGS) entry which is preliminary data.</text>
</comment>
<dbReference type="EMBL" id="JAIOIV010000131">
    <property type="protein sequence ID" value="MBZ0157907.1"/>
    <property type="molecule type" value="Genomic_DNA"/>
</dbReference>